<feature type="compositionally biased region" description="Low complexity" evidence="1">
    <location>
        <begin position="116"/>
        <end position="126"/>
    </location>
</feature>
<dbReference type="GO" id="GO:0005509">
    <property type="term" value="F:calcium ion binding"/>
    <property type="evidence" value="ECO:0007669"/>
    <property type="project" value="InterPro"/>
</dbReference>
<dbReference type="EMBL" id="MIGC01000621">
    <property type="protein sequence ID" value="PHJ24600.1"/>
    <property type="molecule type" value="Genomic_DNA"/>
</dbReference>
<evidence type="ECO:0000256" key="1">
    <source>
        <dbReference type="SAM" id="MobiDB-lite"/>
    </source>
</evidence>
<comment type="caution">
    <text evidence="3">The sequence shown here is derived from an EMBL/GenBank/DDBJ whole genome shotgun (WGS) entry which is preliminary data.</text>
</comment>
<dbReference type="Proteomes" id="UP000221165">
    <property type="component" value="Unassembled WGS sequence"/>
</dbReference>
<name>A0A2C6KX36_9APIC</name>
<feature type="region of interest" description="Disordered" evidence="1">
    <location>
        <begin position="344"/>
        <end position="372"/>
    </location>
</feature>
<protein>
    <submittedName>
        <fullName evidence="3">Ef hand protein</fullName>
    </submittedName>
</protein>
<feature type="compositionally biased region" description="Pro residues" evidence="1">
    <location>
        <begin position="452"/>
        <end position="461"/>
    </location>
</feature>
<feature type="compositionally biased region" description="Low complexity" evidence="1">
    <location>
        <begin position="347"/>
        <end position="370"/>
    </location>
</feature>
<feature type="domain" description="EF-hand" evidence="2">
    <location>
        <begin position="691"/>
        <end position="726"/>
    </location>
</feature>
<evidence type="ECO:0000259" key="2">
    <source>
        <dbReference type="PROSITE" id="PS50222"/>
    </source>
</evidence>
<dbReference type="OrthoDB" id="331054at2759"/>
<dbReference type="PROSITE" id="PS50222">
    <property type="entry name" value="EF_HAND_2"/>
    <property type="match status" value="1"/>
</dbReference>
<dbReference type="InterPro" id="IPR011992">
    <property type="entry name" value="EF-hand-dom_pair"/>
</dbReference>
<feature type="compositionally biased region" description="Low complexity" evidence="1">
    <location>
        <begin position="473"/>
        <end position="511"/>
    </location>
</feature>
<keyword evidence="4" id="KW-1185">Reference proteome</keyword>
<feature type="compositionally biased region" description="Low complexity" evidence="1">
    <location>
        <begin position="248"/>
        <end position="264"/>
    </location>
</feature>
<dbReference type="InterPro" id="IPR002048">
    <property type="entry name" value="EF_hand_dom"/>
</dbReference>
<feature type="compositionally biased region" description="Basic and acidic residues" evidence="1">
    <location>
        <begin position="793"/>
        <end position="804"/>
    </location>
</feature>
<accession>A0A2C6KX36</accession>
<dbReference type="VEuPathDB" id="ToxoDB:CSUI_001546"/>
<dbReference type="AlphaFoldDB" id="A0A2C6KX36"/>
<feature type="region of interest" description="Disordered" evidence="1">
    <location>
        <begin position="114"/>
        <end position="142"/>
    </location>
</feature>
<dbReference type="GeneID" id="94424963"/>
<feature type="compositionally biased region" description="Low complexity" evidence="1">
    <location>
        <begin position="542"/>
        <end position="551"/>
    </location>
</feature>
<dbReference type="Gene3D" id="1.10.238.10">
    <property type="entry name" value="EF-hand"/>
    <property type="match status" value="1"/>
</dbReference>
<feature type="compositionally biased region" description="Low complexity" evidence="1">
    <location>
        <begin position="805"/>
        <end position="838"/>
    </location>
</feature>
<proteinExistence type="predicted"/>
<evidence type="ECO:0000313" key="4">
    <source>
        <dbReference type="Proteomes" id="UP000221165"/>
    </source>
</evidence>
<feature type="region of interest" description="Disordered" evidence="1">
    <location>
        <begin position="793"/>
        <end position="851"/>
    </location>
</feature>
<evidence type="ECO:0000313" key="3">
    <source>
        <dbReference type="EMBL" id="PHJ24600.1"/>
    </source>
</evidence>
<dbReference type="RefSeq" id="XP_067926272.1">
    <property type="nucleotide sequence ID" value="XM_068061752.1"/>
</dbReference>
<organism evidence="3 4">
    <name type="scientific">Cystoisospora suis</name>
    <dbReference type="NCBI Taxonomy" id="483139"/>
    <lineage>
        <taxon>Eukaryota</taxon>
        <taxon>Sar</taxon>
        <taxon>Alveolata</taxon>
        <taxon>Apicomplexa</taxon>
        <taxon>Conoidasida</taxon>
        <taxon>Coccidia</taxon>
        <taxon>Eucoccidiorida</taxon>
        <taxon>Eimeriorina</taxon>
        <taxon>Sarcocystidae</taxon>
        <taxon>Cystoisospora</taxon>
    </lineage>
</organism>
<dbReference type="SUPFAM" id="SSF47473">
    <property type="entry name" value="EF-hand"/>
    <property type="match status" value="1"/>
</dbReference>
<feature type="region of interest" description="Disordered" evidence="1">
    <location>
        <begin position="245"/>
        <end position="264"/>
    </location>
</feature>
<reference evidence="3 4" key="1">
    <citation type="journal article" date="2017" name="Int. J. Parasitol.">
        <title>The genome of the protozoan parasite Cystoisospora suis and a reverse vaccinology approach to identify vaccine candidates.</title>
        <authorList>
            <person name="Palmieri N."/>
            <person name="Shrestha A."/>
            <person name="Ruttkowski B."/>
            <person name="Beck T."/>
            <person name="Vogl C."/>
            <person name="Tomley F."/>
            <person name="Blake D.P."/>
            <person name="Joachim A."/>
        </authorList>
    </citation>
    <scope>NUCLEOTIDE SEQUENCE [LARGE SCALE GENOMIC DNA]</scope>
    <source>
        <strain evidence="3 4">Wien I</strain>
    </source>
</reference>
<gene>
    <name evidence="3" type="ORF">CSUI_001546</name>
</gene>
<sequence length="851" mass="91176">MGSNCSTQAPHWVAPAIIAPANGPLTVIRRLPIASAVSCIARYRGQAQTLHVLDAGSLEDLCDEFVSECKQFGETEFRQQLIDLLTSTPQVLGGNNRSGAPGLAGVRGSIAGQPTGSAAGSSAASGQWNNDATSRGPPAGEETDETLVLVDGLSVFSAILLLSDGPLKEKVEHCVHLLCWTQQPEVEPVALFVLLVGVVRGTALLRHDVPPSMVLLCELISRLEKSVELISTTAKFGFEGATIEQPHASGGQQGRSAASNAGGSALSGSLLPPPVIDMLQKYHGQIWEAGSIIEALANDPSVQAYHDRITQVFSPEQIEERVAQISTDYKQMLRRFCHPEAYRAEQRASAQQHRQSSVSRSSRMSKQSNTSGGGHLYDLVPLSWKQVNVLVSCCGSKAINTRLLDEMQFEACHTCHDMGIAWKKWEDEPIQETGDDEELLALAAAFSGAKTEPPPANPPTPSSGKQPIKKSGEANGNNTGSNNNTNNTAGSGAPGAAHPAKAAAPNKGARASIAATGAPQSQTNAPTAGGQTQPSGAGGGDSSASPNAATKDGAEGEEEADADAAVTVVKPTWKFIPSSGPFVWSDDVQLFLAPLLAFGALDFHGEGVIPSRHLDCLMGLLKKMDPIHGGFYSRLEKVLAADTRALFNIPFDVPDPFNNLKEELSPAKSNIRILNFAIVVAVCAAIQDRRQHETTLNNRFRRFDVDKSGFILRSDLEVLLCEIIRKTAEVDETTSAVEQALQSVVEKYMNLFAGPSQDRVDYATFVTAHDRIRKNALKLRSEILELASMFEPDKGARRESRRQSQQDPARARQSASSSRLRAPSMLRKNSKMKGSSKSVVGEDGMRSLFKK</sequence>
<feature type="region of interest" description="Disordered" evidence="1">
    <location>
        <begin position="449"/>
        <end position="563"/>
    </location>
</feature>